<comment type="similarity">
    <text evidence="8">Belongs to the TsuA/YedE (TC 9.B.102) family.</text>
</comment>
<proteinExistence type="inferred from homology"/>
<keyword evidence="6 9" id="KW-1133">Transmembrane helix</keyword>
<evidence type="ECO:0000256" key="6">
    <source>
        <dbReference type="ARBA" id="ARBA00022989"/>
    </source>
</evidence>
<dbReference type="InterPro" id="IPR007272">
    <property type="entry name" value="Sulf_transp_TsuA/YedE"/>
</dbReference>
<feature type="transmembrane region" description="Helical" evidence="9">
    <location>
        <begin position="70"/>
        <end position="89"/>
    </location>
</feature>
<keyword evidence="7 9" id="KW-0472">Membrane</keyword>
<dbReference type="RefSeq" id="WP_166919168.1">
    <property type="nucleotide sequence ID" value="NZ_JAASRN010000002.1"/>
</dbReference>
<evidence type="ECO:0000256" key="2">
    <source>
        <dbReference type="ARBA" id="ARBA00022448"/>
    </source>
</evidence>
<accession>A0A846MQQ0</accession>
<protein>
    <recommendedName>
        <fullName evidence="12">YeeE/YedE family protein</fullName>
    </recommendedName>
</protein>
<evidence type="ECO:0000256" key="3">
    <source>
        <dbReference type="ARBA" id="ARBA00022475"/>
    </source>
</evidence>
<organism evidence="10 11">
    <name type="scientific">Thermonema lapsum</name>
    <dbReference type="NCBI Taxonomy" id="28195"/>
    <lineage>
        <taxon>Bacteria</taxon>
        <taxon>Pseudomonadati</taxon>
        <taxon>Bacteroidota</taxon>
        <taxon>Cytophagia</taxon>
        <taxon>Cytophagales</taxon>
        <taxon>Thermonemataceae</taxon>
        <taxon>Thermonema</taxon>
    </lineage>
</organism>
<dbReference type="Pfam" id="PF04143">
    <property type="entry name" value="Sulf_transp"/>
    <property type="match status" value="1"/>
</dbReference>
<evidence type="ECO:0000256" key="1">
    <source>
        <dbReference type="ARBA" id="ARBA00004429"/>
    </source>
</evidence>
<dbReference type="Proteomes" id="UP000537126">
    <property type="component" value="Unassembled WGS sequence"/>
</dbReference>
<evidence type="ECO:0000256" key="9">
    <source>
        <dbReference type="SAM" id="Phobius"/>
    </source>
</evidence>
<sequence length="194" mass="21202">MEQIWNQLFVESQAYLPWYWAGTGIALVMLALLWLGESFGISSNFRTICAMTGIGRRCDFFDIDWRHQNWNLSFLLGSMVGGFLAYHFMYPEASALNLSQATQELLLSMGINPQQGFYPMELLSLENLGSPAGIVMTLVGGFLVGFGARWAGGCTSGHAISGLSNLQLPSLIAVVGFFIGGLISTYLIIPFLLG</sequence>
<evidence type="ECO:0000256" key="7">
    <source>
        <dbReference type="ARBA" id="ARBA00023136"/>
    </source>
</evidence>
<comment type="subcellular location">
    <subcellularLocation>
        <location evidence="1">Cell inner membrane</location>
        <topology evidence="1">Multi-pass membrane protein</topology>
    </subcellularLocation>
</comment>
<dbReference type="PANTHER" id="PTHR30574:SF1">
    <property type="entry name" value="SULPHUR TRANSPORT DOMAIN-CONTAINING PROTEIN"/>
    <property type="match status" value="1"/>
</dbReference>
<keyword evidence="5 9" id="KW-0812">Transmembrane</keyword>
<evidence type="ECO:0000256" key="4">
    <source>
        <dbReference type="ARBA" id="ARBA00022519"/>
    </source>
</evidence>
<comment type="caution">
    <text evidence="10">The sequence shown here is derived from an EMBL/GenBank/DDBJ whole genome shotgun (WGS) entry which is preliminary data.</text>
</comment>
<keyword evidence="4" id="KW-0997">Cell inner membrane</keyword>
<keyword evidence="3" id="KW-1003">Cell membrane</keyword>
<keyword evidence="2" id="KW-0813">Transport</keyword>
<gene>
    <name evidence="10" type="ORF">FHS56_001427</name>
</gene>
<dbReference type="EMBL" id="JAASRN010000002">
    <property type="protein sequence ID" value="NIK73914.1"/>
    <property type="molecule type" value="Genomic_DNA"/>
</dbReference>
<reference evidence="10 11" key="1">
    <citation type="submission" date="2020-03" db="EMBL/GenBank/DDBJ databases">
        <title>Genomic Encyclopedia of Type Strains, Phase IV (KMG-IV): sequencing the most valuable type-strain genomes for metagenomic binning, comparative biology and taxonomic classification.</title>
        <authorList>
            <person name="Goeker M."/>
        </authorList>
    </citation>
    <scope>NUCLEOTIDE SEQUENCE [LARGE SCALE GENOMIC DNA]</scope>
    <source>
        <strain evidence="10 11">DSM 5718</strain>
    </source>
</reference>
<evidence type="ECO:0000256" key="8">
    <source>
        <dbReference type="ARBA" id="ARBA00035655"/>
    </source>
</evidence>
<dbReference type="AlphaFoldDB" id="A0A846MQQ0"/>
<keyword evidence="11" id="KW-1185">Reference proteome</keyword>
<feature type="transmembrane region" description="Helical" evidence="9">
    <location>
        <begin position="128"/>
        <end position="150"/>
    </location>
</feature>
<name>A0A846MQQ0_9BACT</name>
<evidence type="ECO:0008006" key="12">
    <source>
        <dbReference type="Google" id="ProtNLM"/>
    </source>
</evidence>
<evidence type="ECO:0000313" key="11">
    <source>
        <dbReference type="Proteomes" id="UP000537126"/>
    </source>
</evidence>
<feature type="transmembrane region" description="Helical" evidence="9">
    <location>
        <begin position="18"/>
        <end position="36"/>
    </location>
</feature>
<evidence type="ECO:0000256" key="5">
    <source>
        <dbReference type="ARBA" id="ARBA00022692"/>
    </source>
</evidence>
<dbReference type="PANTHER" id="PTHR30574">
    <property type="entry name" value="INNER MEMBRANE PROTEIN YEDE"/>
    <property type="match status" value="1"/>
</dbReference>
<evidence type="ECO:0000313" key="10">
    <source>
        <dbReference type="EMBL" id="NIK73914.1"/>
    </source>
</evidence>
<feature type="transmembrane region" description="Helical" evidence="9">
    <location>
        <begin position="171"/>
        <end position="193"/>
    </location>
</feature>
<dbReference type="GO" id="GO:0005886">
    <property type="term" value="C:plasma membrane"/>
    <property type="evidence" value="ECO:0007669"/>
    <property type="project" value="UniProtKB-SubCell"/>
</dbReference>